<comment type="caution">
    <text evidence="1">The sequence shown here is derived from an EMBL/GenBank/DDBJ whole genome shotgun (WGS) entry which is preliminary data.</text>
</comment>
<evidence type="ECO:0000313" key="2">
    <source>
        <dbReference type="Proteomes" id="UP001264980"/>
    </source>
</evidence>
<protein>
    <recommendedName>
        <fullName evidence="3">DUF695 domain-containing protein</fullName>
    </recommendedName>
</protein>
<evidence type="ECO:0000313" key="1">
    <source>
        <dbReference type="EMBL" id="MDR6808353.1"/>
    </source>
</evidence>
<dbReference type="EMBL" id="JAVDTI010000006">
    <property type="protein sequence ID" value="MDR6808353.1"/>
    <property type="molecule type" value="Genomic_DNA"/>
</dbReference>
<reference evidence="1 2" key="1">
    <citation type="submission" date="2023-07" db="EMBL/GenBank/DDBJ databases">
        <title>Sorghum-associated microbial communities from plants grown in Nebraska, USA.</title>
        <authorList>
            <person name="Schachtman D."/>
        </authorList>
    </citation>
    <scope>NUCLEOTIDE SEQUENCE [LARGE SCALE GENOMIC DNA]</scope>
    <source>
        <strain evidence="1 2">BE57</strain>
    </source>
</reference>
<gene>
    <name evidence="1" type="ORF">J2W84_005415</name>
</gene>
<accession>A0ABU1R4L3</accession>
<evidence type="ECO:0008006" key="3">
    <source>
        <dbReference type="Google" id="ProtNLM"/>
    </source>
</evidence>
<sequence length="147" mass="17174">MDLEFYPFYADDDRLYFDFLSVSPERTIRKAVIFTPLSAHEVFNLALVDVRPDGSICDKTISNNGDLEKVMATVFQCVAQFFESYPWADIYLQANTPARNRLYRIIISKELSRIKKYYEIYGTIDSVTETFEPGKEYHHYIIKSISI</sequence>
<dbReference type="Pfam" id="PF22028">
    <property type="entry name" value="DUF6934"/>
    <property type="match status" value="1"/>
</dbReference>
<dbReference type="RefSeq" id="WP_309989986.1">
    <property type="nucleotide sequence ID" value="NZ_JAVDTI010000006.1"/>
</dbReference>
<keyword evidence="2" id="KW-1185">Reference proteome</keyword>
<dbReference type="Proteomes" id="UP001264980">
    <property type="component" value="Unassembled WGS sequence"/>
</dbReference>
<dbReference type="InterPro" id="IPR053865">
    <property type="entry name" value="DUF6934"/>
</dbReference>
<organism evidence="1 2">
    <name type="scientific">Dyadobacter fermentans</name>
    <dbReference type="NCBI Taxonomy" id="94254"/>
    <lineage>
        <taxon>Bacteria</taxon>
        <taxon>Pseudomonadati</taxon>
        <taxon>Bacteroidota</taxon>
        <taxon>Cytophagia</taxon>
        <taxon>Cytophagales</taxon>
        <taxon>Spirosomataceae</taxon>
        <taxon>Dyadobacter</taxon>
    </lineage>
</organism>
<name>A0ABU1R4L3_9BACT</name>
<proteinExistence type="predicted"/>